<dbReference type="GO" id="GO:0055085">
    <property type="term" value="P:transmembrane transport"/>
    <property type="evidence" value="ECO:0007669"/>
    <property type="project" value="InterPro"/>
</dbReference>
<evidence type="ECO:0000256" key="3">
    <source>
        <dbReference type="ARBA" id="ARBA00022475"/>
    </source>
</evidence>
<keyword evidence="3" id="KW-1003">Cell membrane</keyword>
<comment type="similarity">
    <text evidence="7">Belongs to the binding-protein-dependent transport system permease family.</text>
</comment>
<dbReference type="Pfam" id="PF19300">
    <property type="entry name" value="BPD_transp_1_N"/>
    <property type="match status" value="1"/>
</dbReference>
<reference evidence="10" key="3">
    <citation type="journal article" date="2021" name="bioRxiv">
        <title>Bilateral symmetry of linear streptomycete chromosomes.</title>
        <authorList>
            <person name="Algora-Gallardo L."/>
            <person name="Schniete J.K."/>
            <person name="Mark D.R."/>
            <person name="Hunter I.S."/>
            <person name="Herron P.R."/>
        </authorList>
    </citation>
    <scope>NUCLEOTIDE SEQUENCE</scope>
    <source>
        <strain evidence="10">ATCC 10970</strain>
    </source>
</reference>
<dbReference type="EMBL" id="CP048261">
    <property type="protein sequence ID" value="QST84065.1"/>
    <property type="molecule type" value="Genomic_DNA"/>
</dbReference>
<evidence type="ECO:0000256" key="4">
    <source>
        <dbReference type="ARBA" id="ARBA00022692"/>
    </source>
</evidence>
<dbReference type="PROSITE" id="PS50928">
    <property type="entry name" value="ABC_TM1"/>
    <property type="match status" value="1"/>
</dbReference>
<evidence type="ECO:0000259" key="9">
    <source>
        <dbReference type="PROSITE" id="PS50928"/>
    </source>
</evidence>
<reference evidence="10" key="1">
    <citation type="submission" date="2012-12" db="EMBL/GenBank/DDBJ databases">
        <authorList>
            <person name="Pethick F.E."/>
            <person name="MacFadyen A.C."/>
            <person name="Tang Z."/>
            <person name="Sangal V."/>
            <person name="Tze-Tze L."/>
            <person name="Chu J."/>
            <person name="Guo M."/>
            <person name="Kirby R."/>
            <person name="Hoskisson P.A."/>
            <person name="Herron P.R."/>
            <person name="Hunter I.S."/>
        </authorList>
    </citation>
    <scope>NUCLEOTIDE SEQUENCE</scope>
    <source>
        <strain evidence="10">ATCC 10970</strain>
    </source>
</reference>
<protein>
    <submittedName>
        <fullName evidence="10">ABC transporter permease</fullName>
    </submittedName>
</protein>
<dbReference type="PANTHER" id="PTHR43163">
    <property type="entry name" value="DIPEPTIDE TRANSPORT SYSTEM PERMEASE PROTEIN DPPB-RELATED"/>
    <property type="match status" value="1"/>
</dbReference>
<dbReference type="AlphaFoldDB" id="A0A8A1V0W1"/>
<evidence type="ECO:0000256" key="5">
    <source>
        <dbReference type="ARBA" id="ARBA00022989"/>
    </source>
</evidence>
<dbReference type="GO" id="GO:0005886">
    <property type="term" value="C:plasma membrane"/>
    <property type="evidence" value="ECO:0007669"/>
    <property type="project" value="UniProtKB-SubCell"/>
</dbReference>
<feature type="transmembrane region" description="Helical" evidence="7">
    <location>
        <begin position="335"/>
        <end position="354"/>
    </location>
</feature>
<feature type="domain" description="ABC transmembrane type-1" evidence="9">
    <location>
        <begin position="150"/>
        <end position="358"/>
    </location>
</feature>
<evidence type="ECO:0000256" key="1">
    <source>
        <dbReference type="ARBA" id="ARBA00004651"/>
    </source>
</evidence>
<accession>A0A8A1V0W1</accession>
<evidence type="ECO:0000256" key="6">
    <source>
        <dbReference type="ARBA" id="ARBA00023136"/>
    </source>
</evidence>
<evidence type="ECO:0000256" key="8">
    <source>
        <dbReference type="SAM" id="MobiDB-lite"/>
    </source>
</evidence>
<dbReference type="InterPro" id="IPR000515">
    <property type="entry name" value="MetI-like"/>
</dbReference>
<dbReference type="InterPro" id="IPR035906">
    <property type="entry name" value="MetI-like_sf"/>
</dbReference>
<feature type="transmembrane region" description="Helical" evidence="7">
    <location>
        <begin position="154"/>
        <end position="174"/>
    </location>
</feature>
<feature type="transmembrane region" description="Helical" evidence="7">
    <location>
        <begin position="228"/>
        <end position="248"/>
    </location>
</feature>
<keyword evidence="2 7" id="KW-0813">Transport</keyword>
<keyword evidence="5 7" id="KW-1133">Transmembrane helix</keyword>
<evidence type="ECO:0000313" key="10">
    <source>
        <dbReference type="EMBL" id="QST84065.1"/>
    </source>
</evidence>
<dbReference type="CDD" id="cd06261">
    <property type="entry name" value="TM_PBP2"/>
    <property type="match status" value="1"/>
</dbReference>
<feature type="transmembrane region" description="Helical" evidence="7">
    <location>
        <begin position="186"/>
        <end position="216"/>
    </location>
</feature>
<comment type="subcellular location">
    <subcellularLocation>
        <location evidence="1 7">Cell membrane</location>
        <topology evidence="1 7">Multi-pass membrane protein</topology>
    </subcellularLocation>
</comment>
<evidence type="ECO:0000313" key="11">
    <source>
        <dbReference type="Proteomes" id="UP000011074"/>
    </source>
</evidence>
<name>A0A8A1V0W1_STRR1</name>
<sequence length="369" mass="38061">MGLRGLDRRHVPPGARRGARRARQHPGLGAVRQGVAGVTAVAAPPRARAGAVEAALRSWLARRLLLGVAQTAAVVLLVFALTEALPGDAAVALAGDQPDPARIAAIRTELGLDRPAAERFADWLLGLLHGDLGTSLASGRPVATYLADGFGPTLLLAAITVVLLVPAGVGLGVLAARRAGSLADRLVSSATLAVYAVPEFALGVLLATLFALRLGWLPPTAVGFGGDLLAHPAVLVLPVLVLLSRPVCSISRLVRAGMIDALRSPYVRQATRYGLSTARVRYLHALPNALAPAAQQLARTVDWLLCGVIVVEALFVIPGLGTVLMNAVAERDVPVVQGLAVVFGVIAVVLNLGADLVARRLAPRAGVAA</sequence>
<feature type="transmembrane region" description="Helical" evidence="7">
    <location>
        <begin position="64"/>
        <end position="82"/>
    </location>
</feature>
<reference evidence="10" key="2">
    <citation type="submission" date="2020-01" db="EMBL/GenBank/DDBJ databases">
        <authorList>
            <person name="Algora L."/>
            <person name="Schniete J.K."/>
            <person name="MacFadyen A."/>
            <person name="Hoskisson P.A."/>
            <person name="Hunter I.S."/>
            <person name="Herron P.R."/>
        </authorList>
    </citation>
    <scope>NUCLEOTIDE SEQUENCE</scope>
    <source>
        <strain evidence="10">ATCC 10970</strain>
    </source>
</reference>
<dbReference type="InterPro" id="IPR045621">
    <property type="entry name" value="BPD_transp_1_N"/>
</dbReference>
<evidence type="ECO:0000256" key="2">
    <source>
        <dbReference type="ARBA" id="ARBA00022448"/>
    </source>
</evidence>
<feature type="region of interest" description="Disordered" evidence="8">
    <location>
        <begin position="1"/>
        <end position="26"/>
    </location>
</feature>
<dbReference type="Proteomes" id="UP000011074">
    <property type="component" value="Chromosome"/>
</dbReference>
<dbReference type="SUPFAM" id="SSF161098">
    <property type="entry name" value="MetI-like"/>
    <property type="match status" value="1"/>
</dbReference>
<dbReference type="Pfam" id="PF00528">
    <property type="entry name" value="BPD_transp_1"/>
    <property type="match status" value="1"/>
</dbReference>
<dbReference type="PANTHER" id="PTHR43163:SF3">
    <property type="entry name" value="PEPTIDE ABC TRANSPORTER PERMEASE PROTEIN"/>
    <property type="match status" value="1"/>
</dbReference>
<proteinExistence type="inferred from homology"/>
<feature type="transmembrane region" description="Helical" evidence="7">
    <location>
        <begin position="303"/>
        <end position="329"/>
    </location>
</feature>
<keyword evidence="4 7" id="KW-0812">Transmembrane</keyword>
<feature type="compositionally biased region" description="Basic and acidic residues" evidence="8">
    <location>
        <begin position="1"/>
        <end position="10"/>
    </location>
</feature>
<keyword evidence="6 7" id="KW-0472">Membrane</keyword>
<gene>
    <name evidence="10" type="ORF">SRIM_031315</name>
</gene>
<organism evidence="10 11">
    <name type="scientific">Streptomyces rimosus subsp. rimosus (strain ATCC 10970 / DSM 40260 / JCM 4667 / NRRL 2234)</name>
    <dbReference type="NCBI Taxonomy" id="1265868"/>
    <lineage>
        <taxon>Bacteria</taxon>
        <taxon>Bacillati</taxon>
        <taxon>Actinomycetota</taxon>
        <taxon>Actinomycetes</taxon>
        <taxon>Kitasatosporales</taxon>
        <taxon>Streptomycetaceae</taxon>
        <taxon>Streptomyces</taxon>
    </lineage>
</organism>
<evidence type="ECO:0000256" key="7">
    <source>
        <dbReference type="RuleBase" id="RU363032"/>
    </source>
</evidence>
<dbReference type="Gene3D" id="1.10.3720.10">
    <property type="entry name" value="MetI-like"/>
    <property type="match status" value="1"/>
</dbReference>